<gene>
    <name evidence="2" type="primary">LOC107264758</name>
</gene>
<sequence length="266" mass="30990">MNEELVLSVELLKNTVSKVLVYFITASTLQENVERATNYELKIELLKNECFYMVQVTNCGSIIWNVVLLLDTVFNPLVFAGLVPSDIAVASFLIRCAKEKNGDAYNLQFCQNCWVFERQTHLEELFKNYYFLDDYLSIVIKYKLFTENLKEFKSSLIKELIHLQQNNTSIKLMFYCGNEIFYTNHTELHDDFRNCRLLSSALATVVKQSLNDEFRETCLNLLKVDNSYDAETVIMSKLLTTINENYVRPERKASTKNNEPDNDQEE</sequence>
<evidence type="ECO:0000313" key="2">
    <source>
        <dbReference type="RefSeq" id="XP_015588841.1"/>
    </source>
</evidence>
<protein>
    <submittedName>
        <fullName evidence="2">Uncharacterized protein LOC107264758 isoform X1</fullName>
    </submittedName>
</protein>
<dbReference type="RefSeq" id="XP_015588841.1">
    <property type="nucleotide sequence ID" value="XM_015733355.2"/>
</dbReference>
<dbReference type="GeneID" id="107264758"/>
<evidence type="ECO:0000313" key="1">
    <source>
        <dbReference type="Proteomes" id="UP000694920"/>
    </source>
</evidence>
<name>A0AAJ7BLC3_CEPCN</name>
<dbReference type="AlphaFoldDB" id="A0AAJ7BLC3"/>
<accession>A0AAJ7BLC3</accession>
<reference evidence="2" key="1">
    <citation type="submission" date="2025-08" db="UniProtKB">
        <authorList>
            <consortium name="RefSeq"/>
        </authorList>
    </citation>
    <scope>IDENTIFICATION</scope>
</reference>
<dbReference type="KEGG" id="ccin:107264758"/>
<keyword evidence="1" id="KW-1185">Reference proteome</keyword>
<organism evidence="1 2">
    <name type="scientific">Cephus cinctus</name>
    <name type="common">Wheat stem sawfly</name>
    <dbReference type="NCBI Taxonomy" id="211228"/>
    <lineage>
        <taxon>Eukaryota</taxon>
        <taxon>Metazoa</taxon>
        <taxon>Ecdysozoa</taxon>
        <taxon>Arthropoda</taxon>
        <taxon>Hexapoda</taxon>
        <taxon>Insecta</taxon>
        <taxon>Pterygota</taxon>
        <taxon>Neoptera</taxon>
        <taxon>Endopterygota</taxon>
        <taxon>Hymenoptera</taxon>
        <taxon>Cephoidea</taxon>
        <taxon>Cephidae</taxon>
        <taxon>Cephus</taxon>
    </lineage>
</organism>
<dbReference type="Proteomes" id="UP000694920">
    <property type="component" value="Unplaced"/>
</dbReference>
<proteinExistence type="predicted"/>